<dbReference type="GO" id="GO:0031267">
    <property type="term" value="F:small GTPase binding"/>
    <property type="evidence" value="ECO:0007669"/>
    <property type="project" value="InterPro"/>
</dbReference>
<evidence type="ECO:0000313" key="13">
    <source>
        <dbReference type="EMBL" id="KAK4293250.1"/>
    </source>
</evidence>
<dbReference type="InterPro" id="IPR035892">
    <property type="entry name" value="C2_domain_sf"/>
</dbReference>
<proteinExistence type="predicted"/>
<comment type="subcellular location">
    <subcellularLocation>
        <location evidence="7">Synapse</location>
    </subcellularLocation>
</comment>
<dbReference type="GO" id="GO:0008270">
    <property type="term" value="F:zinc ion binding"/>
    <property type="evidence" value="ECO:0007669"/>
    <property type="project" value="UniProtKB-KW"/>
</dbReference>
<dbReference type="PANTHER" id="PTHR45729">
    <property type="entry name" value="RABPHILIN, ISOFORM A"/>
    <property type="match status" value="1"/>
</dbReference>
<accession>A0AAE1NNC9</accession>
<dbReference type="PROSITE" id="PS50178">
    <property type="entry name" value="ZF_FYVE"/>
    <property type="match status" value="1"/>
</dbReference>
<dbReference type="Pfam" id="PF02318">
    <property type="entry name" value="FYVE_2"/>
    <property type="match status" value="1"/>
</dbReference>
<feature type="domain" description="C2" evidence="10">
    <location>
        <begin position="643"/>
        <end position="775"/>
    </location>
</feature>
<dbReference type="PROSITE" id="PS50004">
    <property type="entry name" value="C2"/>
    <property type="match status" value="2"/>
</dbReference>
<feature type="domain" description="RabBD" evidence="12">
    <location>
        <begin position="15"/>
        <end position="132"/>
    </location>
</feature>
<evidence type="ECO:0000256" key="5">
    <source>
        <dbReference type="ARBA" id="ARBA00022837"/>
    </source>
</evidence>
<protein>
    <recommendedName>
        <fullName evidence="15">Rabphilin</fullName>
    </recommendedName>
</protein>
<dbReference type="PRINTS" id="PR00360">
    <property type="entry name" value="C2DOMAIN"/>
</dbReference>
<evidence type="ECO:0000259" key="11">
    <source>
        <dbReference type="PROSITE" id="PS50178"/>
    </source>
</evidence>
<feature type="non-terminal residue" evidence="13">
    <location>
        <position position="1"/>
    </location>
</feature>
<evidence type="ECO:0008006" key="15">
    <source>
        <dbReference type="Google" id="ProtNLM"/>
    </source>
</evidence>
<evidence type="ECO:0000259" key="10">
    <source>
        <dbReference type="PROSITE" id="PS50004"/>
    </source>
</evidence>
<evidence type="ECO:0000256" key="9">
    <source>
        <dbReference type="SAM" id="MobiDB-lite"/>
    </source>
</evidence>
<evidence type="ECO:0000256" key="7">
    <source>
        <dbReference type="ARBA" id="ARBA00034103"/>
    </source>
</evidence>
<feature type="compositionally biased region" description="Basic residues" evidence="9">
    <location>
        <begin position="163"/>
        <end position="174"/>
    </location>
</feature>
<organism evidence="13 14">
    <name type="scientific">Petrolisthes manimaculis</name>
    <dbReference type="NCBI Taxonomy" id="1843537"/>
    <lineage>
        <taxon>Eukaryota</taxon>
        <taxon>Metazoa</taxon>
        <taxon>Ecdysozoa</taxon>
        <taxon>Arthropoda</taxon>
        <taxon>Crustacea</taxon>
        <taxon>Multicrustacea</taxon>
        <taxon>Malacostraca</taxon>
        <taxon>Eumalacostraca</taxon>
        <taxon>Eucarida</taxon>
        <taxon>Decapoda</taxon>
        <taxon>Pleocyemata</taxon>
        <taxon>Anomura</taxon>
        <taxon>Galatheoidea</taxon>
        <taxon>Porcellanidae</taxon>
        <taxon>Petrolisthes</taxon>
    </lineage>
</organism>
<dbReference type="InterPro" id="IPR047022">
    <property type="entry name" value="Rabphilin_Doc2_C2A"/>
</dbReference>
<dbReference type="Gene3D" id="3.30.40.10">
    <property type="entry name" value="Zinc/RING finger domain, C3HC4 (zinc finger)"/>
    <property type="match status" value="1"/>
</dbReference>
<dbReference type="GO" id="GO:0098793">
    <property type="term" value="C:presynapse"/>
    <property type="evidence" value="ECO:0007669"/>
    <property type="project" value="GOC"/>
</dbReference>
<feature type="compositionally biased region" description="Low complexity" evidence="9">
    <location>
        <begin position="193"/>
        <end position="203"/>
    </location>
</feature>
<feature type="domain" description="C2" evidence="10">
    <location>
        <begin position="504"/>
        <end position="625"/>
    </location>
</feature>
<dbReference type="InterPro" id="IPR011011">
    <property type="entry name" value="Znf_FYVE_PHD"/>
</dbReference>
<dbReference type="SMART" id="SM00239">
    <property type="entry name" value="C2"/>
    <property type="match status" value="2"/>
</dbReference>
<feature type="domain" description="FYVE-type" evidence="11">
    <location>
        <begin position="63"/>
        <end position="120"/>
    </location>
</feature>
<name>A0AAE1NNC9_9EUCA</name>
<dbReference type="Proteomes" id="UP001292094">
    <property type="component" value="Unassembled WGS sequence"/>
</dbReference>
<keyword evidence="5" id="KW-0106">Calcium</keyword>
<dbReference type="InterPro" id="IPR041282">
    <property type="entry name" value="FYVE_2"/>
</dbReference>
<evidence type="ECO:0000256" key="6">
    <source>
        <dbReference type="ARBA" id="ARBA00023018"/>
    </source>
</evidence>
<feature type="compositionally biased region" description="Low complexity" evidence="9">
    <location>
        <begin position="337"/>
        <end position="349"/>
    </location>
</feature>
<dbReference type="PROSITE" id="PS50916">
    <property type="entry name" value="RABBD"/>
    <property type="match status" value="1"/>
</dbReference>
<dbReference type="PANTHER" id="PTHR45729:SF6">
    <property type="entry name" value="RABPHILIN, ISOFORM A"/>
    <property type="match status" value="1"/>
</dbReference>
<feature type="compositionally biased region" description="Gly residues" evidence="9">
    <location>
        <begin position="281"/>
        <end position="291"/>
    </location>
</feature>
<dbReference type="AlphaFoldDB" id="A0AAE1NNC9"/>
<dbReference type="GO" id="GO:0006887">
    <property type="term" value="P:exocytosis"/>
    <property type="evidence" value="ECO:0007669"/>
    <property type="project" value="TreeGrafter"/>
</dbReference>
<dbReference type="InterPro" id="IPR017455">
    <property type="entry name" value="Znf_FYVE-rel"/>
</dbReference>
<dbReference type="InterPro" id="IPR001565">
    <property type="entry name" value="Synaptotagmin"/>
</dbReference>
<comment type="caution">
    <text evidence="13">The sequence shown here is derived from an EMBL/GenBank/DDBJ whole genome shotgun (WGS) entry which is preliminary data.</text>
</comment>
<dbReference type="GO" id="GO:0016020">
    <property type="term" value="C:membrane"/>
    <property type="evidence" value="ECO:0007669"/>
    <property type="project" value="InterPro"/>
</dbReference>
<evidence type="ECO:0000256" key="1">
    <source>
        <dbReference type="ARBA" id="ARBA00022723"/>
    </source>
</evidence>
<feature type="compositionally biased region" description="Gly residues" evidence="9">
    <location>
        <begin position="365"/>
        <end position="378"/>
    </location>
</feature>
<dbReference type="Pfam" id="PF00168">
    <property type="entry name" value="C2"/>
    <property type="match status" value="2"/>
</dbReference>
<dbReference type="CDD" id="cd08384">
    <property type="entry name" value="C2B_Rabphilin_Doc2"/>
    <property type="match status" value="1"/>
</dbReference>
<dbReference type="InterPro" id="IPR000008">
    <property type="entry name" value="C2_dom"/>
</dbReference>
<gene>
    <name evidence="13" type="ORF">Pmani_034040</name>
</gene>
<feature type="compositionally biased region" description="Basic and acidic residues" evidence="9">
    <location>
        <begin position="450"/>
        <end position="477"/>
    </location>
</feature>
<keyword evidence="3 8" id="KW-0863">Zinc-finger</keyword>
<evidence type="ECO:0000259" key="12">
    <source>
        <dbReference type="PROSITE" id="PS50916"/>
    </source>
</evidence>
<evidence type="ECO:0000256" key="8">
    <source>
        <dbReference type="PROSITE-ProRule" id="PRU00091"/>
    </source>
</evidence>
<dbReference type="SUPFAM" id="SSF49562">
    <property type="entry name" value="C2 domain (Calcium/lipid-binding domain, CaLB)"/>
    <property type="match status" value="2"/>
</dbReference>
<dbReference type="CDD" id="cd04035">
    <property type="entry name" value="C2A_Rabphilin_Doc2"/>
    <property type="match status" value="1"/>
</dbReference>
<dbReference type="GO" id="GO:0006886">
    <property type="term" value="P:intracellular protein transport"/>
    <property type="evidence" value="ECO:0007669"/>
    <property type="project" value="InterPro"/>
</dbReference>
<keyword evidence="6" id="KW-0770">Synapse</keyword>
<reference evidence="13" key="1">
    <citation type="submission" date="2023-11" db="EMBL/GenBank/DDBJ databases">
        <title>Genome assemblies of two species of porcelain crab, Petrolisthes cinctipes and Petrolisthes manimaculis (Anomura: Porcellanidae).</title>
        <authorList>
            <person name="Angst P."/>
        </authorList>
    </citation>
    <scope>NUCLEOTIDE SEQUENCE</scope>
    <source>
        <strain evidence="13">PB745_02</strain>
        <tissue evidence="13">Gill</tissue>
    </source>
</reference>
<sequence length="783" mass="85779">HRLKMGWSTSQPVPITRQDSLSEKETKIILDVIKRAEELDIVEQQRIGRLVEKVEVMKGRAQGNGNNNCILCGEGLSLLRTTNLLCADCNKRVCSKCGIDTTTPTGEKLWLCKICAETREMWKRSGAWFFRGIPKHVLPTCSSSSATCTTSFFSCNSAPASTKRSRPPPPKRAHTLGFKGNNSSASVDHETDPTTTTTTTTTTEDTDTQRRLRKAVSECVSHDDPTHPPVRSRSVSPYRVDSQDSTGMGRDSSDDLNSDRSPMSPAVPQRDLSRASSRESTGGGGGGGELGGLLLSPYYSPHSPHQLSPSRSELRRDQAIDRSPSPLLRVAWRDSGRGSNSSVSDSPNLSREEGEVVGASVLGAGVVGGGGEGSGSGPGTPNTVPPPPNTPRSPLPMNRSSSSSSGSTGGTGGGPAMSSPTVNGIRSRRGSEASRGSDDRKHPKLARSTGDSRDSRGSRDSRDSLLSRDSSSTRDEVSSVDDVFPEGRHSSTNSSLKDNQGSPEMGSIEFSLLYDSHNQALHCTVHGARNLRPPDSNRQADPYVKLHLLPGASKSNKLRTRTISKTVSPDFNETLTYYGISDQDMARKTLRLTILDEDRFGHDFLGEARVALKQVAPHETKRLKLFLEKRISLAEDEVKGEAERGKVLLSLKYSSQRSALIVGIVRCAHLPSMDSNGFSDPYVKVQLKPDPTYKKYRTAVKWKNLNPEFNEEFVFEVRRNELPKKLLDIRVYDKDVGRSDDFIGGLQLSQDSTGTELRHWYDALQYPDRRHDRWHTLHSLNGK</sequence>
<dbReference type="GO" id="GO:0061669">
    <property type="term" value="P:spontaneous neurotransmitter secretion"/>
    <property type="evidence" value="ECO:0007669"/>
    <property type="project" value="TreeGrafter"/>
</dbReference>
<feature type="compositionally biased region" description="Pro residues" evidence="9">
    <location>
        <begin position="383"/>
        <end position="394"/>
    </location>
</feature>
<dbReference type="Gene3D" id="2.60.40.150">
    <property type="entry name" value="C2 domain"/>
    <property type="match status" value="2"/>
</dbReference>
<dbReference type="InterPro" id="IPR010911">
    <property type="entry name" value="Rab_BD"/>
</dbReference>
<dbReference type="PRINTS" id="PR00399">
    <property type="entry name" value="SYNAPTOTAGMN"/>
</dbReference>
<evidence type="ECO:0000256" key="4">
    <source>
        <dbReference type="ARBA" id="ARBA00022833"/>
    </source>
</evidence>
<dbReference type="GO" id="GO:0017158">
    <property type="term" value="P:regulation of calcium ion-dependent exocytosis"/>
    <property type="evidence" value="ECO:0007669"/>
    <property type="project" value="TreeGrafter"/>
</dbReference>
<dbReference type="EMBL" id="JAWZYT010004601">
    <property type="protein sequence ID" value="KAK4293250.1"/>
    <property type="molecule type" value="Genomic_DNA"/>
</dbReference>
<evidence type="ECO:0000313" key="14">
    <source>
        <dbReference type="Proteomes" id="UP001292094"/>
    </source>
</evidence>
<keyword evidence="2" id="KW-0677">Repeat</keyword>
<dbReference type="InterPro" id="IPR043566">
    <property type="entry name" value="Rabphilin/DOC2/Noc2"/>
</dbReference>
<feature type="region of interest" description="Disordered" evidence="9">
    <location>
        <begin position="157"/>
        <end position="504"/>
    </location>
</feature>
<feature type="compositionally biased region" description="Basic and acidic residues" evidence="9">
    <location>
        <begin position="429"/>
        <end position="441"/>
    </location>
</feature>
<keyword evidence="1" id="KW-0479">Metal-binding</keyword>
<feature type="compositionally biased region" description="Polar residues" evidence="9">
    <location>
        <begin position="490"/>
        <end position="502"/>
    </location>
</feature>
<dbReference type="SUPFAM" id="SSF57903">
    <property type="entry name" value="FYVE/PHD zinc finger"/>
    <property type="match status" value="1"/>
</dbReference>
<evidence type="ECO:0000256" key="2">
    <source>
        <dbReference type="ARBA" id="ARBA00022737"/>
    </source>
</evidence>
<evidence type="ECO:0000256" key="3">
    <source>
        <dbReference type="ARBA" id="ARBA00022771"/>
    </source>
</evidence>
<keyword evidence="14" id="KW-1185">Reference proteome</keyword>
<keyword evidence="4" id="KW-0862">Zinc</keyword>
<dbReference type="InterPro" id="IPR013083">
    <property type="entry name" value="Znf_RING/FYVE/PHD"/>
</dbReference>